<feature type="compositionally biased region" description="Low complexity" evidence="1">
    <location>
        <begin position="23"/>
        <end position="42"/>
    </location>
</feature>
<reference evidence="3" key="1">
    <citation type="journal article" date="2019" name="Int. J. Syst. Evol. Microbiol.">
        <title>The Global Catalogue of Microorganisms (GCM) 10K type strain sequencing project: providing services to taxonomists for standard genome sequencing and annotation.</title>
        <authorList>
            <consortium name="The Broad Institute Genomics Platform"/>
            <consortium name="The Broad Institute Genome Sequencing Center for Infectious Disease"/>
            <person name="Wu L."/>
            <person name="Ma J."/>
        </authorList>
    </citation>
    <scope>NUCLEOTIDE SEQUENCE [LARGE SCALE GENOMIC DNA]</scope>
    <source>
        <strain evidence="3">IBRC-M 10906</strain>
    </source>
</reference>
<evidence type="ECO:0000313" key="2">
    <source>
        <dbReference type="EMBL" id="MFD2798422.1"/>
    </source>
</evidence>
<accession>A0ABW5W3Q6</accession>
<sequence length="85" mass="8536">MISPGHTSTAEGTAASGQNEQSPAVATPATGPDPTGQTTPPGTGRPPATPPTGEPPKLHGAGDRMFTQADLGRLINARIHRETSG</sequence>
<name>A0ABW5W3Q6_9PSEU</name>
<organism evidence="2 3">
    <name type="scientific">Prauserella oleivorans</name>
    <dbReference type="NCBI Taxonomy" id="1478153"/>
    <lineage>
        <taxon>Bacteria</taxon>
        <taxon>Bacillati</taxon>
        <taxon>Actinomycetota</taxon>
        <taxon>Actinomycetes</taxon>
        <taxon>Pseudonocardiales</taxon>
        <taxon>Pseudonocardiaceae</taxon>
        <taxon>Prauserella</taxon>
    </lineage>
</organism>
<comment type="caution">
    <text evidence="2">The sequence shown here is derived from an EMBL/GenBank/DDBJ whole genome shotgun (WGS) entry which is preliminary data.</text>
</comment>
<proteinExistence type="predicted"/>
<feature type="compositionally biased region" description="Polar residues" evidence="1">
    <location>
        <begin position="1"/>
        <end position="22"/>
    </location>
</feature>
<feature type="region of interest" description="Disordered" evidence="1">
    <location>
        <begin position="1"/>
        <end position="69"/>
    </location>
</feature>
<dbReference type="EMBL" id="JBHUOF010000003">
    <property type="protein sequence ID" value="MFD2798422.1"/>
    <property type="molecule type" value="Genomic_DNA"/>
</dbReference>
<gene>
    <name evidence="2" type="ORF">ACFS2C_03340</name>
</gene>
<evidence type="ECO:0000256" key="1">
    <source>
        <dbReference type="SAM" id="MobiDB-lite"/>
    </source>
</evidence>
<feature type="compositionally biased region" description="Pro residues" evidence="1">
    <location>
        <begin position="43"/>
        <end position="54"/>
    </location>
</feature>
<dbReference type="RefSeq" id="WP_377384088.1">
    <property type="nucleotide sequence ID" value="NZ_JBHSAN010000001.1"/>
</dbReference>
<keyword evidence="3" id="KW-1185">Reference proteome</keyword>
<dbReference type="Proteomes" id="UP001597478">
    <property type="component" value="Unassembled WGS sequence"/>
</dbReference>
<evidence type="ECO:0000313" key="3">
    <source>
        <dbReference type="Proteomes" id="UP001597478"/>
    </source>
</evidence>
<protein>
    <submittedName>
        <fullName evidence="2">Uncharacterized protein</fullName>
    </submittedName>
</protein>